<feature type="transmembrane region" description="Helical" evidence="1">
    <location>
        <begin position="60"/>
        <end position="84"/>
    </location>
</feature>
<dbReference type="InterPro" id="IPR046289">
    <property type="entry name" value="DUF6326"/>
</dbReference>
<reference evidence="3" key="1">
    <citation type="journal article" date="2019" name="Int. J. Syst. Evol. Microbiol.">
        <title>The Global Catalogue of Microorganisms (GCM) 10K type strain sequencing project: providing services to taxonomists for standard genome sequencing and annotation.</title>
        <authorList>
            <consortium name="The Broad Institute Genomics Platform"/>
            <consortium name="The Broad Institute Genome Sequencing Center for Infectious Disease"/>
            <person name="Wu L."/>
            <person name="Ma J."/>
        </authorList>
    </citation>
    <scope>NUCLEOTIDE SEQUENCE [LARGE SCALE GENOMIC DNA]</scope>
    <source>
        <strain evidence="3">JCM 13518</strain>
    </source>
</reference>
<dbReference type="Proteomes" id="UP001501057">
    <property type="component" value="Unassembled WGS sequence"/>
</dbReference>
<evidence type="ECO:0000313" key="2">
    <source>
        <dbReference type="EMBL" id="GAA1749609.1"/>
    </source>
</evidence>
<keyword evidence="1" id="KW-0812">Transmembrane</keyword>
<sequence>MNTPRPHAPLHDVRLPVQAKLAAAWTSFMFLYLYVDYLALYKPGVLDDLLAGIVHDFETGPLFVGLALTLMAVPILMIVLSATLPARVNRVVNLVVAALYVPVTVFNADGEPWSYAYFYGFSIAVELLLLAFVARSAWTWPRREPRES</sequence>
<comment type="caution">
    <text evidence="2">The sequence shown here is derived from an EMBL/GenBank/DDBJ whole genome shotgun (WGS) entry which is preliminary data.</text>
</comment>
<gene>
    <name evidence="2" type="ORF">GCM10009710_31980</name>
</gene>
<feature type="transmembrane region" description="Helical" evidence="1">
    <location>
        <begin position="91"/>
        <end position="108"/>
    </location>
</feature>
<keyword evidence="1" id="KW-1133">Transmembrane helix</keyword>
<protein>
    <submittedName>
        <fullName evidence="2">Uncharacterized protein</fullName>
    </submittedName>
</protein>
<feature type="transmembrane region" description="Helical" evidence="1">
    <location>
        <begin position="114"/>
        <end position="134"/>
    </location>
</feature>
<dbReference type="Pfam" id="PF19851">
    <property type="entry name" value="DUF6326"/>
    <property type="match status" value="1"/>
</dbReference>
<keyword evidence="3" id="KW-1185">Reference proteome</keyword>
<accession>A0ABP4W977</accession>
<evidence type="ECO:0000256" key="1">
    <source>
        <dbReference type="SAM" id="Phobius"/>
    </source>
</evidence>
<evidence type="ECO:0000313" key="3">
    <source>
        <dbReference type="Proteomes" id="UP001501057"/>
    </source>
</evidence>
<feature type="transmembrane region" description="Helical" evidence="1">
    <location>
        <begin position="21"/>
        <end position="40"/>
    </location>
</feature>
<dbReference type="EMBL" id="BAAAME010000005">
    <property type="protein sequence ID" value="GAA1749609.1"/>
    <property type="molecule type" value="Genomic_DNA"/>
</dbReference>
<keyword evidence="1" id="KW-0472">Membrane</keyword>
<proteinExistence type="predicted"/>
<organism evidence="2 3">
    <name type="scientific">Aeromicrobium alkaliterrae</name>
    <dbReference type="NCBI Taxonomy" id="302168"/>
    <lineage>
        <taxon>Bacteria</taxon>
        <taxon>Bacillati</taxon>
        <taxon>Actinomycetota</taxon>
        <taxon>Actinomycetes</taxon>
        <taxon>Propionibacteriales</taxon>
        <taxon>Nocardioidaceae</taxon>
        <taxon>Aeromicrobium</taxon>
    </lineage>
</organism>
<dbReference type="RefSeq" id="WP_344203401.1">
    <property type="nucleotide sequence ID" value="NZ_BAAAME010000005.1"/>
</dbReference>
<name>A0ABP4W977_9ACTN</name>